<feature type="binding site" evidence="5">
    <location>
        <begin position="8"/>
        <end position="13"/>
    </location>
    <ligand>
        <name>NAD(+)</name>
        <dbReference type="ChEBI" id="CHEBI:57540"/>
    </ligand>
</feature>
<dbReference type="GO" id="GO:0016616">
    <property type="term" value="F:oxidoreductase activity, acting on the CH-OH group of donors, NAD or NADP as acceptor"/>
    <property type="evidence" value="ECO:0007669"/>
    <property type="project" value="InterPro"/>
</dbReference>
<evidence type="ECO:0000259" key="6">
    <source>
        <dbReference type="Pfam" id="PF00725"/>
    </source>
</evidence>
<feature type="binding site" evidence="5">
    <location>
        <position position="91"/>
    </location>
    <ligand>
        <name>NAD(+)</name>
        <dbReference type="ChEBI" id="CHEBI:57540"/>
    </ligand>
</feature>
<evidence type="ECO:0000259" key="7">
    <source>
        <dbReference type="Pfam" id="PF02737"/>
    </source>
</evidence>
<proteinExistence type="inferred from homology"/>
<keyword evidence="3" id="KW-0560">Oxidoreductase</keyword>
<feature type="domain" description="3-hydroxyacyl-CoA dehydrogenase NAD binding" evidence="7">
    <location>
        <begin position="4"/>
        <end position="183"/>
    </location>
</feature>
<evidence type="ECO:0000256" key="5">
    <source>
        <dbReference type="PIRSR" id="PIRSR000105-2"/>
    </source>
</evidence>
<dbReference type="GO" id="GO:0019605">
    <property type="term" value="P:butyrate metabolic process"/>
    <property type="evidence" value="ECO:0007669"/>
    <property type="project" value="UniProtKB-UniPathway"/>
</dbReference>
<feature type="domain" description="3-hydroxyacyl-CoA dehydrogenase C-terminal" evidence="6">
    <location>
        <begin position="186"/>
        <end position="284"/>
    </location>
</feature>
<dbReference type="InterPro" id="IPR006176">
    <property type="entry name" value="3-OHacyl-CoA_DH_NAD-bd"/>
</dbReference>
<dbReference type="RefSeq" id="WP_074952783.1">
    <property type="nucleotide sequence ID" value="NZ_FPBV01000011.1"/>
</dbReference>
<dbReference type="Pfam" id="PF02737">
    <property type="entry name" value="3HCDH_N"/>
    <property type="match status" value="1"/>
</dbReference>
<dbReference type="EMBL" id="FPBV01000011">
    <property type="protein sequence ID" value="SFU87429.1"/>
    <property type="molecule type" value="Genomic_DNA"/>
</dbReference>
<feature type="binding site" evidence="5">
    <location>
        <position position="142"/>
    </location>
    <ligand>
        <name>NAD(+)</name>
        <dbReference type="ChEBI" id="CHEBI:57540"/>
    </ligand>
</feature>
<dbReference type="UniPathway" id="UPA00863"/>
<evidence type="ECO:0000256" key="4">
    <source>
        <dbReference type="PIRSR" id="PIRSR000105-1"/>
    </source>
</evidence>
<dbReference type="Gene3D" id="1.10.1040.10">
    <property type="entry name" value="N-(1-d-carboxylethyl)-l-norvaline Dehydrogenase, domain 2"/>
    <property type="match status" value="1"/>
</dbReference>
<dbReference type="GO" id="GO:0070403">
    <property type="term" value="F:NAD+ binding"/>
    <property type="evidence" value="ECO:0007669"/>
    <property type="project" value="InterPro"/>
</dbReference>
<feature type="binding site" evidence="5">
    <location>
        <position position="31"/>
    </location>
    <ligand>
        <name>NAD(+)</name>
        <dbReference type="ChEBI" id="CHEBI:57540"/>
    </ligand>
</feature>
<dbReference type="OrthoDB" id="9771883at2"/>
<dbReference type="Proteomes" id="UP000183508">
    <property type="component" value="Unassembled WGS sequence"/>
</dbReference>
<feature type="binding site" evidence="5">
    <location>
        <position position="276"/>
    </location>
    <ligand>
        <name>NAD(+)</name>
        <dbReference type="ChEBI" id="CHEBI:57540"/>
    </ligand>
</feature>
<protein>
    <submittedName>
        <fullName evidence="8">3-hydroxybutyryl-CoA dehydrogenase</fullName>
    </submittedName>
</protein>
<evidence type="ECO:0000256" key="2">
    <source>
        <dbReference type="ARBA" id="ARBA00009463"/>
    </source>
</evidence>
<evidence type="ECO:0000256" key="3">
    <source>
        <dbReference type="ARBA" id="ARBA00023002"/>
    </source>
</evidence>
<reference evidence="9" key="1">
    <citation type="submission" date="2016-10" db="EMBL/GenBank/DDBJ databases">
        <authorList>
            <person name="Varghese N."/>
        </authorList>
    </citation>
    <scope>NUCLEOTIDE SEQUENCE [LARGE SCALE GENOMIC DNA]</scope>
    <source>
        <strain evidence="9">DSM 17980</strain>
    </source>
</reference>
<dbReference type="PANTHER" id="PTHR48075:SF5">
    <property type="entry name" value="3-HYDROXYBUTYRYL-COA DEHYDROGENASE"/>
    <property type="match status" value="1"/>
</dbReference>
<comment type="similarity">
    <text evidence="2">Belongs to the 3-hydroxyacyl-CoA dehydrogenase family.</text>
</comment>
<organism evidence="8 9">
    <name type="scientific">Alicyclobacillus macrosporangiidus</name>
    <dbReference type="NCBI Taxonomy" id="392015"/>
    <lineage>
        <taxon>Bacteria</taxon>
        <taxon>Bacillati</taxon>
        <taxon>Bacillota</taxon>
        <taxon>Bacilli</taxon>
        <taxon>Bacillales</taxon>
        <taxon>Alicyclobacillaceae</taxon>
        <taxon>Alicyclobacillus</taxon>
    </lineage>
</organism>
<sequence length="320" mass="34216">MDRVSVIGAGVMGHGIAQLYAMAGFRVGLYDVDASVLANAVQRMEASLRDMADVGGLTAEDATAALARVETTTDLREAVAGSCWVTEAIPEVLPLKHDLYAQLEEKVAKSCVIASNTSTLPLAELTARAKHPERFVITHFFNPAQLVPLVEIVRGPQTREDVVQEAVAMLRRLGKAPVVLKKDVPGFIANRLQAALVREAFHLLAEGVADAEDIDRALSEGPGFRWAFIGALATPDFGGLDTWQRVCANLFPVLSNAVEPPAWLAEKVVDGMLGAKTGSGIFSYAPGELEERLRARDAAFLQLLGIKRGNALPPAGNSAR</sequence>
<dbReference type="STRING" id="392015.SAMN05421543_11156"/>
<dbReference type="InterPro" id="IPR006108">
    <property type="entry name" value="3HC_DH_C"/>
</dbReference>
<dbReference type="PIRSF" id="PIRSF000105">
    <property type="entry name" value="HCDH"/>
    <property type="match status" value="1"/>
</dbReference>
<name>A0A1I7JQF8_9BACL</name>
<feature type="binding site" evidence="5">
    <location>
        <position position="118"/>
    </location>
    <ligand>
        <name>NAD(+)</name>
        <dbReference type="ChEBI" id="CHEBI:57540"/>
    </ligand>
</feature>
<evidence type="ECO:0000256" key="1">
    <source>
        <dbReference type="ARBA" id="ARBA00005086"/>
    </source>
</evidence>
<feature type="site" description="Important for catalytic activity" evidence="4">
    <location>
        <position position="139"/>
    </location>
</feature>
<dbReference type="PROSITE" id="PS00067">
    <property type="entry name" value="3HCDH"/>
    <property type="match status" value="1"/>
</dbReference>
<evidence type="ECO:0000313" key="8">
    <source>
        <dbReference type="EMBL" id="SFU87429.1"/>
    </source>
</evidence>
<dbReference type="SUPFAM" id="SSF48179">
    <property type="entry name" value="6-phosphogluconate dehydrogenase C-terminal domain-like"/>
    <property type="match status" value="1"/>
</dbReference>
<feature type="binding site" evidence="5">
    <location>
        <position position="96"/>
    </location>
    <ligand>
        <name>NAD(+)</name>
        <dbReference type="ChEBI" id="CHEBI:57540"/>
    </ligand>
</feature>
<comment type="pathway">
    <text evidence="1">Lipid metabolism; butanoate metabolism.</text>
</comment>
<gene>
    <name evidence="8" type="ORF">SAMN05421543_11156</name>
</gene>
<dbReference type="InterPro" id="IPR008927">
    <property type="entry name" value="6-PGluconate_DH-like_C_sf"/>
</dbReference>
<keyword evidence="5" id="KW-0520">NAD</keyword>
<dbReference type="AlphaFoldDB" id="A0A1I7JQF8"/>
<dbReference type="SUPFAM" id="SSF51735">
    <property type="entry name" value="NAD(P)-binding Rossmann-fold domains"/>
    <property type="match status" value="1"/>
</dbReference>
<dbReference type="InterPro" id="IPR036291">
    <property type="entry name" value="NAD(P)-bd_dom_sf"/>
</dbReference>
<dbReference type="InterPro" id="IPR006180">
    <property type="entry name" value="3-OHacyl-CoA_DH_CS"/>
</dbReference>
<dbReference type="Pfam" id="PF00725">
    <property type="entry name" value="3HCDH"/>
    <property type="match status" value="1"/>
</dbReference>
<dbReference type="PANTHER" id="PTHR48075">
    <property type="entry name" value="3-HYDROXYACYL-COA DEHYDROGENASE FAMILY PROTEIN"/>
    <property type="match status" value="1"/>
</dbReference>
<evidence type="ECO:0000313" key="9">
    <source>
        <dbReference type="Proteomes" id="UP000183508"/>
    </source>
</evidence>
<keyword evidence="9" id="KW-1185">Reference proteome</keyword>
<dbReference type="InterPro" id="IPR022694">
    <property type="entry name" value="3-OHacyl-CoA_DH"/>
</dbReference>
<dbReference type="Gene3D" id="3.40.50.720">
    <property type="entry name" value="NAD(P)-binding Rossmann-like Domain"/>
    <property type="match status" value="1"/>
</dbReference>
<dbReference type="InterPro" id="IPR013328">
    <property type="entry name" value="6PGD_dom2"/>
</dbReference>
<accession>A0A1I7JQF8</accession>
<dbReference type="FunFam" id="3.40.50.720:FF:000009">
    <property type="entry name" value="Fatty oxidation complex, alpha subunit"/>
    <property type="match status" value="1"/>
</dbReference>